<comment type="caution">
    <text evidence="1">The sequence shown here is derived from an EMBL/GenBank/DDBJ whole genome shotgun (WGS) entry which is preliminary data.</text>
</comment>
<dbReference type="AlphaFoldDB" id="A0AAW7MQ76"/>
<evidence type="ECO:0000313" key="2">
    <source>
        <dbReference type="EMBL" id="MDN4580323.1"/>
    </source>
</evidence>
<dbReference type="EMBL" id="QAIC01000040">
    <property type="protein sequence ID" value="MDN4574820.1"/>
    <property type="molecule type" value="Genomic_DNA"/>
</dbReference>
<evidence type="ECO:0000313" key="4">
    <source>
        <dbReference type="Proteomes" id="UP001172791"/>
    </source>
</evidence>
<dbReference type="Proteomes" id="UP001172788">
    <property type="component" value="Unassembled WGS sequence"/>
</dbReference>
<dbReference type="EMBL" id="QAID01000043">
    <property type="protein sequence ID" value="MDN4580323.1"/>
    <property type="molecule type" value="Genomic_DNA"/>
</dbReference>
<protein>
    <submittedName>
        <fullName evidence="1">Uncharacterized protein</fullName>
    </submittedName>
</protein>
<reference evidence="1" key="1">
    <citation type="submission" date="2018-04" db="EMBL/GenBank/DDBJ databases">
        <authorList>
            <person name="Jy Z."/>
        </authorList>
    </citation>
    <scope>NUCLEOTIDE SEQUENCE</scope>
    <source>
        <strain evidence="2">AS13</strain>
        <strain evidence="1">LA18</strain>
    </source>
</reference>
<evidence type="ECO:0000313" key="3">
    <source>
        <dbReference type="Proteomes" id="UP001172788"/>
    </source>
</evidence>
<sequence length="81" mass="8870">MEGGTEELASQLQDGRPIADAEALVAEAINLSAVRFLDGWEEEDRPFLSRTDMYAGARTLALAPWSVRSKTGSHSYTRVEA</sequence>
<gene>
    <name evidence="1" type="ORF">DBA34_16350</name>
    <name evidence="2" type="ORF">DBB29_19655</name>
</gene>
<dbReference type="Proteomes" id="UP001172791">
    <property type="component" value="Unassembled WGS sequence"/>
</dbReference>
<organism evidence="1 4">
    <name type="scientific">Pandoraea cepalis</name>
    <dbReference type="NCBI Taxonomy" id="2508294"/>
    <lineage>
        <taxon>Bacteria</taxon>
        <taxon>Pseudomonadati</taxon>
        <taxon>Pseudomonadota</taxon>
        <taxon>Betaproteobacteria</taxon>
        <taxon>Burkholderiales</taxon>
        <taxon>Burkholderiaceae</taxon>
        <taxon>Pandoraea</taxon>
    </lineage>
</organism>
<keyword evidence="3" id="KW-1185">Reference proteome</keyword>
<accession>A0AAW7MQ76</accession>
<proteinExistence type="predicted"/>
<name>A0AAW7MQ76_9BURK</name>
<evidence type="ECO:0000313" key="1">
    <source>
        <dbReference type="EMBL" id="MDN4574820.1"/>
    </source>
</evidence>